<organism evidence="2 3">
    <name type="scientific">Hirschia litorea</name>
    <dbReference type="NCBI Taxonomy" id="1199156"/>
    <lineage>
        <taxon>Bacteria</taxon>
        <taxon>Pseudomonadati</taxon>
        <taxon>Pseudomonadota</taxon>
        <taxon>Alphaproteobacteria</taxon>
        <taxon>Hyphomonadales</taxon>
        <taxon>Hyphomonadaceae</taxon>
        <taxon>Hirschia</taxon>
    </lineage>
</organism>
<dbReference type="InterPro" id="IPR021727">
    <property type="entry name" value="DUF3299"/>
</dbReference>
<dbReference type="EMBL" id="JBHTBR010000002">
    <property type="protein sequence ID" value="MFC7290365.1"/>
    <property type="molecule type" value="Genomic_DNA"/>
</dbReference>
<gene>
    <name evidence="2" type="ORF">ACFQS8_01945</name>
</gene>
<evidence type="ECO:0000313" key="3">
    <source>
        <dbReference type="Proteomes" id="UP001596492"/>
    </source>
</evidence>
<dbReference type="RefSeq" id="WP_382165195.1">
    <property type="nucleotide sequence ID" value="NZ_JBHTBR010000002.1"/>
</dbReference>
<reference evidence="3" key="1">
    <citation type="journal article" date="2019" name="Int. J. Syst. Evol. Microbiol.">
        <title>The Global Catalogue of Microorganisms (GCM) 10K type strain sequencing project: providing services to taxonomists for standard genome sequencing and annotation.</title>
        <authorList>
            <consortium name="The Broad Institute Genomics Platform"/>
            <consortium name="The Broad Institute Genome Sequencing Center for Infectious Disease"/>
            <person name="Wu L."/>
            <person name="Ma J."/>
        </authorList>
    </citation>
    <scope>NUCLEOTIDE SEQUENCE [LARGE SCALE GENOMIC DNA]</scope>
    <source>
        <strain evidence="3">CCUG 51308</strain>
    </source>
</reference>
<dbReference type="Proteomes" id="UP001596492">
    <property type="component" value="Unassembled WGS sequence"/>
</dbReference>
<protein>
    <submittedName>
        <fullName evidence="2">DUF3299 domain-containing protein</fullName>
    </submittedName>
</protein>
<evidence type="ECO:0000313" key="2">
    <source>
        <dbReference type="EMBL" id="MFC7290365.1"/>
    </source>
</evidence>
<keyword evidence="1" id="KW-0732">Signal</keyword>
<accession>A0ABW2IGX9</accession>
<evidence type="ECO:0000256" key="1">
    <source>
        <dbReference type="SAM" id="SignalP"/>
    </source>
</evidence>
<name>A0ABW2IGX9_9PROT</name>
<comment type="caution">
    <text evidence="2">The sequence shown here is derived from an EMBL/GenBank/DDBJ whole genome shotgun (WGS) entry which is preliminary data.</text>
</comment>
<feature type="chain" id="PRO_5046557731" evidence="1">
    <location>
        <begin position="23"/>
        <end position="199"/>
    </location>
</feature>
<dbReference type="Gene3D" id="2.40.50.870">
    <property type="entry name" value="Protein of unknown function (DUF3299)"/>
    <property type="match status" value="1"/>
</dbReference>
<dbReference type="Pfam" id="PF11736">
    <property type="entry name" value="DUF3299"/>
    <property type="match status" value="1"/>
</dbReference>
<proteinExistence type="predicted"/>
<sequence length="199" mass="22006">MSLKHTLILSALLCCAPSISVAQTTSEKTYVVPSQTDIDPLAYVLPEDKNETFEIGWSDLLPPGEEERIAAQMQSQMQSLFDVSEGGEGDVAIQFGTHNTVKVLDGHKIRIPGYTVPFEFAKNAEIKEFLLVPYYGACLHAPPPPPNQTLYVTTDKPIKLKDLQQAVWIEGYVEIVSTTTDLAEAAYTIKLTDIEVYDN</sequence>
<keyword evidence="3" id="KW-1185">Reference proteome</keyword>
<feature type="signal peptide" evidence="1">
    <location>
        <begin position="1"/>
        <end position="22"/>
    </location>
</feature>